<protein>
    <submittedName>
        <fullName evidence="2">Uncharacterized protein</fullName>
    </submittedName>
</protein>
<keyword evidence="3" id="KW-1185">Reference proteome</keyword>
<comment type="caution">
    <text evidence="2">The sequence shown here is derived from an EMBL/GenBank/DDBJ whole genome shotgun (WGS) entry which is preliminary data.</text>
</comment>
<dbReference type="RefSeq" id="WP_377057895.1">
    <property type="nucleotide sequence ID" value="NZ_JBHLUU010000026.1"/>
</dbReference>
<keyword evidence="1" id="KW-0812">Transmembrane</keyword>
<accession>A0ABV6KQR4</accession>
<evidence type="ECO:0000313" key="2">
    <source>
        <dbReference type="EMBL" id="MFC0475337.1"/>
    </source>
</evidence>
<evidence type="ECO:0000256" key="1">
    <source>
        <dbReference type="SAM" id="Phobius"/>
    </source>
</evidence>
<gene>
    <name evidence="2" type="ORF">ACFFHF_08740</name>
</gene>
<keyword evidence="1" id="KW-1133">Transmembrane helix</keyword>
<organism evidence="2 3">
    <name type="scientific">Robertmurraya beringensis</name>
    <dbReference type="NCBI Taxonomy" id="641660"/>
    <lineage>
        <taxon>Bacteria</taxon>
        <taxon>Bacillati</taxon>
        <taxon>Bacillota</taxon>
        <taxon>Bacilli</taxon>
        <taxon>Bacillales</taxon>
        <taxon>Bacillaceae</taxon>
        <taxon>Robertmurraya</taxon>
    </lineage>
</organism>
<feature type="transmembrane region" description="Helical" evidence="1">
    <location>
        <begin position="70"/>
        <end position="88"/>
    </location>
</feature>
<dbReference type="EMBL" id="JBHLUU010000026">
    <property type="protein sequence ID" value="MFC0475337.1"/>
    <property type="molecule type" value="Genomic_DNA"/>
</dbReference>
<sequence>MTFSFKVYLLFVVVALLVTLFLKRKITQGFLFALIFYISIFTFQTAFILLYSQLFSLNIETILASPWKRILIANASNLPMALAAYVFYKKNIKIPFLASRFQ</sequence>
<name>A0ABV6KQR4_9BACI</name>
<keyword evidence="1" id="KW-0472">Membrane</keyword>
<feature type="transmembrane region" description="Helical" evidence="1">
    <location>
        <begin position="29"/>
        <end position="50"/>
    </location>
</feature>
<evidence type="ECO:0000313" key="3">
    <source>
        <dbReference type="Proteomes" id="UP001589738"/>
    </source>
</evidence>
<dbReference type="Proteomes" id="UP001589738">
    <property type="component" value="Unassembled WGS sequence"/>
</dbReference>
<feature type="transmembrane region" description="Helical" evidence="1">
    <location>
        <begin position="6"/>
        <end position="22"/>
    </location>
</feature>
<reference evidence="2 3" key="1">
    <citation type="submission" date="2024-09" db="EMBL/GenBank/DDBJ databases">
        <authorList>
            <person name="Sun Q."/>
            <person name="Mori K."/>
        </authorList>
    </citation>
    <scope>NUCLEOTIDE SEQUENCE [LARGE SCALE GENOMIC DNA]</scope>
    <source>
        <strain evidence="2 3">CGMCC 1.9126</strain>
    </source>
</reference>
<proteinExistence type="predicted"/>